<evidence type="ECO:0000256" key="7">
    <source>
        <dbReference type="ARBA" id="ARBA00022840"/>
    </source>
</evidence>
<dbReference type="InterPro" id="IPR007693">
    <property type="entry name" value="DNA_helicase_DnaB-like_N"/>
</dbReference>
<dbReference type="GO" id="GO:0016787">
    <property type="term" value="F:hydrolase activity"/>
    <property type="evidence" value="ECO:0007669"/>
    <property type="project" value="UniProtKB-KW"/>
</dbReference>
<keyword evidence="9" id="KW-0413">Isomerase</keyword>
<sequence length="413" mass="47298">MREIQKSLLSTAILYEEQRYLIFGELQEEHFTNEYKTIFKEMKKLYSQRQDIDPVIIMQNLGVAYKDLIADLANPIFIKPNTSQYIKRLKESYYTIQAISQTEELLSNLRQNNSDAEVLQNKYIEISKMFNSNANAYKSYNMTETLNEAYENYNSKENYYKTGFKKLDDTVLISPGDYIIIGGRPSSGKTTFSTNIMQNMATKHKILFFSLETNKINIANKLICSAGKIQLNKILHKSLNDEEQSRYLNTSSELMKLNLEIIEAGGMTVNQIITKSLQRQADIIFIDYLTLVKAESKSLYEKATRISNELHTMAQKNKITIIALSQLKRPDSGKKVSEPAMNDLRESGAIEQDADAIFLLYDPVTSLSDAEQAEKKINIEKQERSLIVAKNKLGRTGKINLNFYGGVQTFYET</sequence>
<evidence type="ECO:0000313" key="14">
    <source>
        <dbReference type="Proteomes" id="UP001519342"/>
    </source>
</evidence>
<keyword evidence="3" id="KW-0235">DNA replication</keyword>
<dbReference type="InterPro" id="IPR027417">
    <property type="entry name" value="P-loop_NTPase"/>
</dbReference>
<proteinExistence type="inferred from homology"/>
<organism evidence="13 14">
    <name type="scientific">Sedimentibacter acidaminivorans</name>
    <dbReference type="NCBI Taxonomy" id="913099"/>
    <lineage>
        <taxon>Bacteria</taxon>
        <taxon>Bacillati</taxon>
        <taxon>Bacillota</taxon>
        <taxon>Tissierellia</taxon>
        <taxon>Sedimentibacter</taxon>
    </lineage>
</organism>
<feature type="domain" description="SF4 helicase" evidence="12">
    <location>
        <begin position="153"/>
        <end position="413"/>
    </location>
</feature>
<evidence type="ECO:0000313" key="13">
    <source>
        <dbReference type="EMBL" id="MBP1925850.1"/>
    </source>
</evidence>
<dbReference type="Pfam" id="PF03796">
    <property type="entry name" value="DnaB_C"/>
    <property type="match status" value="1"/>
</dbReference>
<dbReference type="SUPFAM" id="SSF48024">
    <property type="entry name" value="N-terminal domain of DnaB helicase"/>
    <property type="match status" value="1"/>
</dbReference>
<dbReference type="SUPFAM" id="SSF52540">
    <property type="entry name" value="P-loop containing nucleoside triphosphate hydrolases"/>
    <property type="match status" value="1"/>
</dbReference>
<evidence type="ECO:0000256" key="9">
    <source>
        <dbReference type="ARBA" id="ARBA00023235"/>
    </source>
</evidence>
<reference evidence="13 14" key="1">
    <citation type="submission" date="2021-03" db="EMBL/GenBank/DDBJ databases">
        <title>Genomic Encyclopedia of Type Strains, Phase IV (KMG-IV): sequencing the most valuable type-strain genomes for metagenomic binning, comparative biology and taxonomic classification.</title>
        <authorList>
            <person name="Goeker M."/>
        </authorList>
    </citation>
    <scope>NUCLEOTIDE SEQUENCE [LARGE SCALE GENOMIC DNA]</scope>
    <source>
        <strain evidence="13 14">DSM 24004</strain>
    </source>
</reference>
<evidence type="ECO:0000256" key="1">
    <source>
        <dbReference type="ARBA" id="ARBA00008428"/>
    </source>
</evidence>
<keyword evidence="2" id="KW-0639">Primosome</keyword>
<dbReference type="Gene3D" id="1.10.860.10">
    <property type="entry name" value="DNAb Helicase, Chain A"/>
    <property type="match status" value="1"/>
</dbReference>
<dbReference type="Pfam" id="PF00772">
    <property type="entry name" value="DnaB"/>
    <property type="match status" value="1"/>
</dbReference>
<comment type="similarity">
    <text evidence="1">Belongs to the helicase family. DnaB subfamily.</text>
</comment>
<name>A0ABS4GDS7_9FIRM</name>
<evidence type="ECO:0000256" key="2">
    <source>
        <dbReference type="ARBA" id="ARBA00022515"/>
    </source>
</evidence>
<dbReference type="PROSITE" id="PS51199">
    <property type="entry name" value="SF4_HELICASE"/>
    <property type="match status" value="1"/>
</dbReference>
<keyword evidence="7" id="KW-0067">ATP-binding</keyword>
<evidence type="ECO:0000256" key="8">
    <source>
        <dbReference type="ARBA" id="ARBA00023125"/>
    </source>
</evidence>
<accession>A0ABS4GDS7</accession>
<keyword evidence="8" id="KW-0238">DNA-binding</keyword>
<dbReference type="PANTHER" id="PTHR30153:SF2">
    <property type="entry name" value="REPLICATIVE DNA HELICASE"/>
    <property type="match status" value="1"/>
</dbReference>
<evidence type="ECO:0000256" key="3">
    <source>
        <dbReference type="ARBA" id="ARBA00022705"/>
    </source>
</evidence>
<dbReference type="EC" id="5.6.2.3" evidence="10"/>
<gene>
    <name evidence="13" type="ORF">J2Z76_001711</name>
</gene>
<protein>
    <recommendedName>
        <fullName evidence="10">DNA 5'-3' helicase</fullName>
        <ecNumber evidence="10">5.6.2.3</ecNumber>
    </recommendedName>
</protein>
<dbReference type="RefSeq" id="WP_209511589.1">
    <property type="nucleotide sequence ID" value="NZ_JAGGKS010000004.1"/>
</dbReference>
<dbReference type="GO" id="GO:0003678">
    <property type="term" value="F:DNA helicase activity"/>
    <property type="evidence" value="ECO:0007669"/>
    <property type="project" value="UniProtKB-EC"/>
</dbReference>
<dbReference type="SMART" id="SM00382">
    <property type="entry name" value="AAA"/>
    <property type="match status" value="1"/>
</dbReference>
<evidence type="ECO:0000256" key="4">
    <source>
        <dbReference type="ARBA" id="ARBA00022741"/>
    </source>
</evidence>
<dbReference type="InterPro" id="IPR036185">
    <property type="entry name" value="DNA_heli_DnaB-like_N_sf"/>
</dbReference>
<dbReference type="Gene3D" id="3.40.50.300">
    <property type="entry name" value="P-loop containing nucleotide triphosphate hydrolases"/>
    <property type="match status" value="1"/>
</dbReference>
<dbReference type="InterPro" id="IPR003593">
    <property type="entry name" value="AAA+_ATPase"/>
</dbReference>
<dbReference type="InterPro" id="IPR016136">
    <property type="entry name" value="DNA_helicase_N/primase_C"/>
</dbReference>
<dbReference type="EMBL" id="JAGGKS010000004">
    <property type="protein sequence ID" value="MBP1925850.1"/>
    <property type="molecule type" value="Genomic_DNA"/>
</dbReference>
<evidence type="ECO:0000256" key="5">
    <source>
        <dbReference type="ARBA" id="ARBA00022801"/>
    </source>
</evidence>
<keyword evidence="4" id="KW-0547">Nucleotide-binding</keyword>
<dbReference type="Proteomes" id="UP001519342">
    <property type="component" value="Unassembled WGS sequence"/>
</dbReference>
<dbReference type="PANTHER" id="PTHR30153">
    <property type="entry name" value="REPLICATIVE DNA HELICASE DNAB"/>
    <property type="match status" value="1"/>
</dbReference>
<keyword evidence="6 13" id="KW-0347">Helicase</keyword>
<comment type="caution">
    <text evidence="13">The sequence shown here is derived from an EMBL/GenBank/DDBJ whole genome shotgun (WGS) entry which is preliminary data.</text>
</comment>
<evidence type="ECO:0000256" key="10">
    <source>
        <dbReference type="ARBA" id="ARBA00044969"/>
    </source>
</evidence>
<comment type="catalytic activity">
    <reaction evidence="11">
        <text>ATP + H2O = ADP + phosphate + H(+)</text>
        <dbReference type="Rhea" id="RHEA:13065"/>
        <dbReference type="ChEBI" id="CHEBI:15377"/>
        <dbReference type="ChEBI" id="CHEBI:15378"/>
        <dbReference type="ChEBI" id="CHEBI:30616"/>
        <dbReference type="ChEBI" id="CHEBI:43474"/>
        <dbReference type="ChEBI" id="CHEBI:456216"/>
        <dbReference type="EC" id="5.6.2.3"/>
    </reaction>
</comment>
<keyword evidence="14" id="KW-1185">Reference proteome</keyword>
<keyword evidence="5 13" id="KW-0378">Hydrolase</keyword>
<evidence type="ECO:0000259" key="12">
    <source>
        <dbReference type="PROSITE" id="PS51199"/>
    </source>
</evidence>
<evidence type="ECO:0000256" key="11">
    <source>
        <dbReference type="ARBA" id="ARBA00048954"/>
    </source>
</evidence>
<evidence type="ECO:0000256" key="6">
    <source>
        <dbReference type="ARBA" id="ARBA00022806"/>
    </source>
</evidence>
<dbReference type="InterPro" id="IPR007694">
    <property type="entry name" value="DNA_helicase_DnaB-like_C"/>
</dbReference>